<dbReference type="RefSeq" id="WP_145193251.1">
    <property type="nucleotide sequence ID" value="NZ_CP036266.1"/>
</dbReference>
<sequence length="410" mass="45677">MILQSLRKHRITQPNIHPWNSSGKRYLLSLALVLGLSPFTMVEEASADQDPFLGQNPVPASTWEELKSRSPEQRWETLSRDNKRELKKQERKERREQRKQGKNDELEQTPAFRPIPDDMPVAPAPAAVQAAPTGVNPFASAGPSTPVSPAPAVEPFKTIGLEENSSAPQAQNVQYKSVTPAPAATPSKQLVPVFPEADDDSGNFIMTQKSYDGLGDDIPNVDGLPAAPEDLEDETPHLLKRISNIKPFFDYEPDPKIAKNEPCRNLCPRPDGKPCKASDEEGGAILECPREFKLSNAPYPGRNFSESIYTWEASNVNYNPLYFEDPNLERYGLSRRDLVQPFVSMGRFTGQLIALPYQMSIDPLRKRMYPLGFYRPGEPNTPKRINGVPWNTKAAITEGLTATGLIFILP</sequence>
<feature type="compositionally biased region" description="Basic and acidic residues" evidence="1">
    <location>
        <begin position="64"/>
        <end position="105"/>
    </location>
</feature>
<feature type="region of interest" description="Disordered" evidence="1">
    <location>
        <begin position="165"/>
        <end position="186"/>
    </location>
</feature>
<evidence type="ECO:0000313" key="2">
    <source>
        <dbReference type="EMBL" id="QDT24508.1"/>
    </source>
</evidence>
<feature type="region of interest" description="Disordered" evidence="1">
    <location>
        <begin position="49"/>
        <end position="116"/>
    </location>
</feature>
<evidence type="ECO:0000256" key="1">
    <source>
        <dbReference type="SAM" id="MobiDB-lite"/>
    </source>
</evidence>
<dbReference type="OrthoDB" id="288935at2"/>
<keyword evidence="3" id="KW-1185">Reference proteome</keyword>
<dbReference type="EMBL" id="CP036266">
    <property type="protein sequence ID" value="QDT24508.1"/>
    <property type="molecule type" value="Genomic_DNA"/>
</dbReference>
<accession>A0A517PYT5</accession>
<protein>
    <submittedName>
        <fullName evidence="2">Uncharacterized protein</fullName>
    </submittedName>
</protein>
<dbReference type="AlphaFoldDB" id="A0A517PYT5"/>
<evidence type="ECO:0000313" key="3">
    <source>
        <dbReference type="Proteomes" id="UP000320421"/>
    </source>
</evidence>
<dbReference type="Proteomes" id="UP000320421">
    <property type="component" value="Chromosome"/>
</dbReference>
<gene>
    <name evidence="2" type="ORF">HG66A1_63420</name>
</gene>
<feature type="compositionally biased region" description="Polar residues" evidence="1">
    <location>
        <begin position="165"/>
        <end position="177"/>
    </location>
</feature>
<proteinExistence type="predicted"/>
<name>A0A517PYT5_9PLAN</name>
<organism evidence="2 3">
    <name type="scientific">Gimesia chilikensis</name>
    <dbReference type="NCBI Taxonomy" id="2605989"/>
    <lineage>
        <taxon>Bacteria</taxon>
        <taxon>Pseudomonadati</taxon>
        <taxon>Planctomycetota</taxon>
        <taxon>Planctomycetia</taxon>
        <taxon>Planctomycetales</taxon>
        <taxon>Planctomycetaceae</taxon>
        <taxon>Gimesia</taxon>
    </lineage>
</organism>
<reference evidence="2 3" key="1">
    <citation type="submission" date="2019-02" db="EMBL/GenBank/DDBJ databases">
        <title>Deep-cultivation of Planctomycetes and their phenomic and genomic characterization uncovers novel biology.</title>
        <authorList>
            <person name="Wiegand S."/>
            <person name="Jogler M."/>
            <person name="Boedeker C."/>
            <person name="Pinto D."/>
            <person name="Vollmers J."/>
            <person name="Rivas-Marin E."/>
            <person name="Kohn T."/>
            <person name="Peeters S.H."/>
            <person name="Heuer A."/>
            <person name="Rast P."/>
            <person name="Oberbeckmann S."/>
            <person name="Bunk B."/>
            <person name="Jeske O."/>
            <person name="Meyerdierks A."/>
            <person name="Storesund J.E."/>
            <person name="Kallscheuer N."/>
            <person name="Luecker S."/>
            <person name="Lage O.M."/>
            <person name="Pohl T."/>
            <person name="Merkel B.J."/>
            <person name="Hornburger P."/>
            <person name="Mueller R.-W."/>
            <person name="Bruemmer F."/>
            <person name="Labrenz M."/>
            <person name="Spormann A.M."/>
            <person name="Op den Camp H."/>
            <person name="Overmann J."/>
            <person name="Amann R."/>
            <person name="Jetten M.S.M."/>
            <person name="Mascher T."/>
            <person name="Medema M.H."/>
            <person name="Devos D.P."/>
            <person name="Kaster A.-K."/>
            <person name="Ovreas L."/>
            <person name="Rohde M."/>
            <person name="Galperin M.Y."/>
            <person name="Jogler C."/>
        </authorList>
    </citation>
    <scope>NUCLEOTIDE SEQUENCE [LARGE SCALE GENOMIC DNA]</scope>
    <source>
        <strain evidence="2 3">HG66A1</strain>
    </source>
</reference>